<evidence type="ECO:0000256" key="3">
    <source>
        <dbReference type="ARBA" id="ARBA00022989"/>
    </source>
</evidence>
<comment type="subcellular location">
    <subcellularLocation>
        <location evidence="1">Membrane</location>
        <topology evidence="1">Single-pass membrane protein</topology>
    </subcellularLocation>
</comment>
<dbReference type="EMBL" id="JAWXYG010000005">
    <property type="protein sequence ID" value="KAK4273067.1"/>
    <property type="molecule type" value="Genomic_DNA"/>
</dbReference>
<evidence type="ECO:0000259" key="8">
    <source>
        <dbReference type="PROSITE" id="PS51775"/>
    </source>
</evidence>
<proteinExistence type="predicted"/>
<evidence type="ECO:0000256" key="5">
    <source>
        <dbReference type="SAM" id="Coils"/>
    </source>
</evidence>
<keyword evidence="2 7" id="KW-0812">Transmembrane</keyword>
<comment type="caution">
    <text evidence="9">The sequence shown here is derived from an EMBL/GenBank/DDBJ whole genome shotgun (WGS) entry which is preliminary data.</text>
</comment>
<name>A0AAE1MM58_9FABA</name>
<keyword evidence="10" id="KW-1185">Reference proteome</keyword>
<feature type="compositionally biased region" description="Polar residues" evidence="6">
    <location>
        <begin position="451"/>
        <end position="470"/>
    </location>
</feature>
<organism evidence="9 10">
    <name type="scientific">Acacia crassicarpa</name>
    <name type="common">northern wattle</name>
    <dbReference type="NCBI Taxonomy" id="499986"/>
    <lineage>
        <taxon>Eukaryota</taxon>
        <taxon>Viridiplantae</taxon>
        <taxon>Streptophyta</taxon>
        <taxon>Embryophyta</taxon>
        <taxon>Tracheophyta</taxon>
        <taxon>Spermatophyta</taxon>
        <taxon>Magnoliopsida</taxon>
        <taxon>eudicotyledons</taxon>
        <taxon>Gunneridae</taxon>
        <taxon>Pentapetalae</taxon>
        <taxon>rosids</taxon>
        <taxon>fabids</taxon>
        <taxon>Fabales</taxon>
        <taxon>Fabaceae</taxon>
        <taxon>Caesalpinioideae</taxon>
        <taxon>mimosoid clade</taxon>
        <taxon>Acacieae</taxon>
        <taxon>Acacia</taxon>
    </lineage>
</organism>
<sequence>MAKRGTTLVKTQRIQGFYTVLTSAACEWFLIFLLLINAAISYLLTKFARYSNLQSPCVLCSRIDHVISGEKQKLGWYQNLICSNHRSQISSLVLCHVHDKVSDGHGMCDECLMSTAPDHKTHSKTHRLLLGKLGPACGDHGSQSSLTNRDTFSSSVGSGPCSCCGKFWNSIQSSQRSLLVKSPRMADFKPDFLFSDIYRKNCRNHQNNLKKICEKPCLGRRSSDSLSKYAEYTEVKLASDSESEITFSDDDNVSSQNHEDVEARNILMNQFTAVAPSKCLSSDSNLTKPHIISPETEPLILFPCEKPDVSNHPDVNSTVSDAVNDFGFGQIKWPQPNQNSLSFELPELISLNEVSPSSDVVDVRTQEPEVSKSTSLSQNSLPAALSELVTSNPHPLVSISPKKCDDDTQAIETARASTETSGASKNHEEAFEETVKIARASTETAPCENDSAFSSVRNDGSNNVQELPNTNEEREAPAGFVDEHRTATEINKVNEEPKQSHSPNSSPHGSSMPSVVPIDHVNALDMQANTSSSNGIQELHQAPSIEPFLGSLEGFNVGEIEGESIVDQLKQQIEHCKKCISALYKDLEEERNASAIAANQSMAMITRLQEEKAALHLEALQYLRMMDEQAEYDGEELEKAYDLLAEKEKEIQDLDAELEFYRMNMEDESMGHNMQKERCALKKKNIKEQNFSVPPITISSNSKSAELSQVNDESVAHETSLEFEDEKLYISNCLSSLEKKLRRISDISISFNMPNDRPKNFEESESDQQGCSNGEGPRLESLKDNNVLSIKEDYNNIASGSITDQDDSIASKSGICSPCEENDHSVSVGQENSIQRKNVDSVSIENEISDLHERLEALEADHDLLEHILHSLRDDNDGLLFIRDIAHQLHELRKLDSQIRGCIRIGMLKQKDSL</sequence>
<feature type="region of interest" description="Disordered" evidence="6">
    <location>
        <begin position="442"/>
        <end position="478"/>
    </location>
</feature>
<gene>
    <name evidence="9" type="ORF">QN277_021536</name>
</gene>
<feature type="compositionally biased region" description="Basic and acidic residues" evidence="6">
    <location>
        <begin position="490"/>
        <end position="499"/>
    </location>
</feature>
<dbReference type="PANTHER" id="PTHR31448:SF39">
    <property type="entry name" value="MYOSIN-BINDING PROTEIN 4-RELATED"/>
    <property type="match status" value="1"/>
</dbReference>
<accession>A0AAE1MM58</accession>
<protein>
    <recommendedName>
        <fullName evidence="8">GTD-binding domain-containing protein</fullName>
    </recommendedName>
</protein>
<feature type="compositionally biased region" description="Low complexity" evidence="6">
    <location>
        <begin position="500"/>
        <end position="516"/>
    </location>
</feature>
<evidence type="ECO:0000256" key="4">
    <source>
        <dbReference type="ARBA" id="ARBA00023136"/>
    </source>
</evidence>
<evidence type="ECO:0000256" key="1">
    <source>
        <dbReference type="ARBA" id="ARBA00004167"/>
    </source>
</evidence>
<feature type="transmembrane region" description="Helical" evidence="7">
    <location>
        <begin position="20"/>
        <end position="44"/>
    </location>
</feature>
<feature type="domain" description="GTD-binding" evidence="8">
    <location>
        <begin position="564"/>
        <end position="662"/>
    </location>
</feature>
<evidence type="ECO:0000256" key="7">
    <source>
        <dbReference type="SAM" id="Phobius"/>
    </source>
</evidence>
<keyword evidence="4 7" id="KW-0472">Membrane</keyword>
<feature type="region of interest" description="Disordered" evidence="6">
    <location>
        <begin position="752"/>
        <end position="779"/>
    </location>
</feature>
<evidence type="ECO:0000313" key="10">
    <source>
        <dbReference type="Proteomes" id="UP001293593"/>
    </source>
</evidence>
<dbReference type="GO" id="GO:0080115">
    <property type="term" value="F:myosin XI tail binding"/>
    <property type="evidence" value="ECO:0007669"/>
    <property type="project" value="UniProtKB-ARBA"/>
</dbReference>
<dbReference type="Pfam" id="PF04576">
    <property type="entry name" value="Zein-binding"/>
    <property type="match status" value="1"/>
</dbReference>
<feature type="coiled-coil region" evidence="5">
    <location>
        <begin position="841"/>
        <end position="875"/>
    </location>
</feature>
<dbReference type="PANTHER" id="PTHR31448">
    <property type="entry name" value="MYOSIN-BINDING PROTEIN 2"/>
    <property type="match status" value="1"/>
</dbReference>
<dbReference type="GO" id="GO:0016020">
    <property type="term" value="C:membrane"/>
    <property type="evidence" value="ECO:0007669"/>
    <property type="project" value="UniProtKB-SubCell"/>
</dbReference>
<reference evidence="9" key="1">
    <citation type="submission" date="2023-10" db="EMBL/GenBank/DDBJ databases">
        <title>Chromosome-level genome of the transformable northern wattle, Acacia crassicarpa.</title>
        <authorList>
            <person name="Massaro I."/>
            <person name="Sinha N.R."/>
            <person name="Poethig S."/>
            <person name="Leichty A.R."/>
        </authorList>
    </citation>
    <scope>NUCLEOTIDE SEQUENCE</scope>
    <source>
        <strain evidence="9">Acra3RX</strain>
        <tissue evidence="9">Leaf</tissue>
    </source>
</reference>
<dbReference type="PROSITE" id="PS51775">
    <property type="entry name" value="GTD_BINDING"/>
    <property type="match status" value="1"/>
</dbReference>
<feature type="region of interest" description="Disordered" evidence="6">
    <location>
        <begin position="490"/>
        <end position="516"/>
    </location>
</feature>
<keyword evidence="5" id="KW-0175">Coiled coil</keyword>
<feature type="coiled-coil region" evidence="5">
    <location>
        <begin position="637"/>
        <end position="664"/>
    </location>
</feature>
<dbReference type="InterPro" id="IPR039306">
    <property type="entry name" value="MYOB"/>
</dbReference>
<dbReference type="AlphaFoldDB" id="A0AAE1MM58"/>
<evidence type="ECO:0000256" key="2">
    <source>
        <dbReference type="ARBA" id="ARBA00022692"/>
    </source>
</evidence>
<evidence type="ECO:0000256" key="6">
    <source>
        <dbReference type="SAM" id="MobiDB-lite"/>
    </source>
</evidence>
<keyword evidence="3 7" id="KW-1133">Transmembrane helix</keyword>
<dbReference type="Proteomes" id="UP001293593">
    <property type="component" value="Unassembled WGS sequence"/>
</dbReference>
<dbReference type="InterPro" id="IPR007656">
    <property type="entry name" value="GTD-bd"/>
</dbReference>
<dbReference type="PROSITE" id="PS51257">
    <property type="entry name" value="PROKAR_LIPOPROTEIN"/>
    <property type="match status" value="1"/>
</dbReference>
<evidence type="ECO:0000313" key="9">
    <source>
        <dbReference type="EMBL" id="KAK4273067.1"/>
    </source>
</evidence>